<evidence type="ECO:0000313" key="2">
    <source>
        <dbReference type="EMBL" id="CAH1001567.1"/>
    </source>
</evidence>
<name>A0ABN8F698_9BACT</name>
<dbReference type="RefSeq" id="WP_238751417.1">
    <property type="nucleotide sequence ID" value="NZ_CAKLPZ010000003.1"/>
</dbReference>
<reference evidence="2" key="1">
    <citation type="submission" date="2021-12" db="EMBL/GenBank/DDBJ databases">
        <authorList>
            <person name="Rodrigo-Torres L."/>
            <person name="Arahal R. D."/>
            <person name="Lucena T."/>
        </authorList>
    </citation>
    <scope>NUCLEOTIDE SEQUENCE</scope>
    <source>
        <strain evidence="2">CECT 8419</strain>
    </source>
</reference>
<keyword evidence="3" id="KW-1185">Reference proteome</keyword>
<sequence length="307" mass="33951">MIVLYLTFGQDVRVHQQAVFSAMTVLQGAGPRVQCVVYTDAPDYYRLLGDRVQLRVTTPGQLQEWRGPHDFFWRIKIKALEALQQQYPGESLVYLDADTFCFGELSTLEEVLATGTHLMHAREGELGELPTSTERRMYRQCSGNNFAGIPIDGKSTMYNAGVVGLAADRAAEAIQLALDLCDAMCAAGVTRRLVEQFALSVALAERGGLAAANGSIGHYWGNKAGWNERIAGFFLAQHLQAAGVEDQIAASQDIDFTALPIYMRSSGTRNKLNRWVDRAFDKGVHAYVPRPGDPPNDRSERLQARRV</sequence>
<comment type="caution">
    <text evidence="2">The sequence shown here is derived from an EMBL/GenBank/DDBJ whole genome shotgun (WGS) entry which is preliminary data.</text>
</comment>
<organism evidence="2 3">
    <name type="scientific">Neolewinella maritima</name>
    <dbReference type="NCBI Taxonomy" id="1383882"/>
    <lineage>
        <taxon>Bacteria</taxon>
        <taxon>Pseudomonadati</taxon>
        <taxon>Bacteroidota</taxon>
        <taxon>Saprospiria</taxon>
        <taxon>Saprospirales</taxon>
        <taxon>Lewinellaceae</taxon>
        <taxon>Neolewinella</taxon>
    </lineage>
</organism>
<dbReference type="Proteomes" id="UP000837803">
    <property type="component" value="Unassembled WGS sequence"/>
</dbReference>
<evidence type="ECO:0000256" key="1">
    <source>
        <dbReference type="SAM" id="MobiDB-lite"/>
    </source>
</evidence>
<dbReference type="EMBL" id="CAKLPZ010000003">
    <property type="protein sequence ID" value="CAH1001567.1"/>
    <property type="molecule type" value="Genomic_DNA"/>
</dbReference>
<evidence type="ECO:0008006" key="4">
    <source>
        <dbReference type="Google" id="ProtNLM"/>
    </source>
</evidence>
<evidence type="ECO:0000313" key="3">
    <source>
        <dbReference type="Proteomes" id="UP000837803"/>
    </source>
</evidence>
<protein>
    <recommendedName>
        <fullName evidence="4">Nucleotide-diphospho-sugar transferase domain-containing protein</fullName>
    </recommendedName>
</protein>
<feature type="region of interest" description="Disordered" evidence="1">
    <location>
        <begin position="287"/>
        <end position="307"/>
    </location>
</feature>
<gene>
    <name evidence="2" type="ORF">LEM8419_02470</name>
</gene>
<feature type="compositionally biased region" description="Basic and acidic residues" evidence="1">
    <location>
        <begin position="295"/>
        <end position="307"/>
    </location>
</feature>
<proteinExistence type="predicted"/>
<accession>A0ABN8F698</accession>